<comment type="caution">
    <text evidence="2">The sequence shown here is derived from an EMBL/GenBank/DDBJ whole genome shotgun (WGS) entry which is preliminary data.</text>
</comment>
<dbReference type="InterPro" id="IPR024752">
    <property type="entry name" value="Myb/SANT-like_dom"/>
</dbReference>
<dbReference type="AlphaFoldDB" id="A0ABD1AZG1"/>
<name>A0ABD1AZG1_CARAN</name>
<protein>
    <recommendedName>
        <fullName evidence="1">Myb/SANT-like domain-containing protein</fullName>
    </recommendedName>
</protein>
<reference evidence="2 3" key="1">
    <citation type="submission" date="2024-04" db="EMBL/GenBank/DDBJ databases">
        <title>Genome assembly C_amara_ONT_v2.</title>
        <authorList>
            <person name="Yant L."/>
            <person name="Moore C."/>
            <person name="Slenker M."/>
        </authorList>
    </citation>
    <scope>NUCLEOTIDE SEQUENCE [LARGE SCALE GENOMIC DNA]</scope>
    <source>
        <tissue evidence="2">Leaf</tissue>
    </source>
</reference>
<dbReference type="Pfam" id="PF12776">
    <property type="entry name" value="Myb_DNA-bind_3"/>
    <property type="match status" value="1"/>
</dbReference>
<proteinExistence type="predicted"/>
<dbReference type="Proteomes" id="UP001558713">
    <property type="component" value="Unassembled WGS sequence"/>
</dbReference>
<organism evidence="2 3">
    <name type="scientific">Cardamine amara subsp. amara</name>
    <dbReference type="NCBI Taxonomy" id="228776"/>
    <lineage>
        <taxon>Eukaryota</taxon>
        <taxon>Viridiplantae</taxon>
        <taxon>Streptophyta</taxon>
        <taxon>Embryophyta</taxon>
        <taxon>Tracheophyta</taxon>
        <taxon>Spermatophyta</taxon>
        <taxon>Magnoliopsida</taxon>
        <taxon>eudicotyledons</taxon>
        <taxon>Gunneridae</taxon>
        <taxon>Pentapetalae</taxon>
        <taxon>rosids</taxon>
        <taxon>malvids</taxon>
        <taxon>Brassicales</taxon>
        <taxon>Brassicaceae</taxon>
        <taxon>Cardamineae</taxon>
        <taxon>Cardamine</taxon>
    </lineage>
</organism>
<evidence type="ECO:0000259" key="1">
    <source>
        <dbReference type="Pfam" id="PF12776"/>
    </source>
</evidence>
<dbReference type="PANTHER" id="PTHR31704:SF43">
    <property type="entry name" value="HEAT SHOCK PROTEIN"/>
    <property type="match status" value="1"/>
</dbReference>
<feature type="domain" description="Myb/SANT-like" evidence="1">
    <location>
        <begin position="16"/>
        <end position="74"/>
    </location>
</feature>
<keyword evidence="3" id="KW-1185">Reference proteome</keyword>
<gene>
    <name evidence="2" type="ORF">V5N11_018725</name>
</gene>
<sequence>MINYTLKDPSPLGREYMVEKFNLAFNMNIKYGFFKNKLDDFKKAYKKWREFMGSTGISVDPETSEIYASDEWWKPCELGCKITSKFNRKPLEFWDVMQCCLVLHNVSTQPQHSS</sequence>
<accession>A0ABD1AZG1</accession>
<dbReference type="PANTHER" id="PTHR31704">
    <property type="entry name" value="MYB/SANT-LIKE DNA-BINDING DOMAIN PROTEIN-RELATED"/>
    <property type="match status" value="1"/>
</dbReference>
<dbReference type="EMBL" id="JBANAX010000376">
    <property type="protein sequence ID" value="KAL1212126.1"/>
    <property type="molecule type" value="Genomic_DNA"/>
</dbReference>
<evidence type="ECO:0000313" key="3">
    <source>
        <dbReference type="Proteomes" id="UP001558713"/>
    </source>
</evidence>
<evidence type="ECO:0000313" key="2">
    <source>
        <dbReference type="EMBL" id="KAL1212126.1"/>
    </source>
</evidence>